<dbReference type="GO" id="GO:0000166">
    <property type="term" value="F:nucleotide binding"/>
    <property type="evidence" value="ECO:0007669"/>
    <property type="project" value="InterPro"/>
</dbReference>
<dbReference type="GO" id="GO:0003723">
    <property type="term" value="F:RNA binding"/>
    <property type="evidence" value="ECO:0007669"/>
    <property type="project" value="UniProtKB-UniRule"/>
</dbReference>
<comment type="subcellular location">
    <subcellularLocation>
        <location evidence="7">Cytoplasm</location>
    </subcellularLocation>
</comment>
<proteinExistence type="inferred from homology"/>
<evidence type="ECO:0000313" key="9">
    <source>
        <dbReference type="EMBL" id="QUE51370.1"/>
    </source>
</evidence>
<accession>A0A975GA65</accession>
<keyword evidence="6 7" id="KW-0804">Transcription</keyword>
<keyword evidence="10" id="KW-1185">Reference proteome</keyword>
<dbReference type="EMBL" id="CP073100">
    <property type="protein sequence ID" value="QUE51370.1"/>
    <property type="molecule type" value="Genomic_DNA"/>
</dbReference>
<dbReference type="RefSeq" id="WP_211631509.1">
    <property type="nucleotide sequence ID" value="NZ_CP073100.1"/>
</dbReference>
<comment type="subunit">
    <text evidence="7">Monomer. Binds directly to the core enzyme of the DNA-dependent RNA polymerase and to nascent RNA.</text>
</comment>
<dbReference type="InterPro" id="IPR058582">
    <property type="entry name" value="KH_NusA_2nd"/>
</dbReference>
<evidence type="ECO:0000256" key="3">
    <source>
        <dbReference type="ARBA" id="ARBA00022814"/>
    </source>
</evidence>
<reference evidence="9" key="1">
    <citation type="submission" date="2021-04" db="EMBL/GenBank/DDBJ databases">
        <title>Luteolibacter sp. 32A isolated from the skin of an Anderson's salamander (Ambystoma andersonii).</title>
        <authorList>
            <person name="Spergser J."/>
            <person name="Busse H.-J."/>
        </authorList>
    </citation>
    <scope>NUCLEOTIDE SEQUENCE</scope>
    <source>
        <strain evidence="9">32A</strain>
    </source>
</reference>
<evidence type="ECO:0000256" key="1">
    <source>
        <dbReference type="ARBA" id="ARBA00022472"/>
    </source>
</evidence>
<dbReference type="KEGG" id="lamb:KBB96_00375"/>
<dbReference type="CDD" id="cd04455">
    <property type="entry name" value="S1_NusA"/>
    <property type="match status" value="1"/>
</dbReference>
<dbReference type="Pfam" id="PF08529">
    <property type="entry name" value="NusA_N"/>
    <property type="match status" value="1"/>
</dbReference>
<dbReference type="Pfam" id="PF26594">
    <property type="entry name" value="KH_NusA_2nd"/>
    <property type="match status" value="1"/>
</dbReference>
<dbReference type="InterPro" id="IPR015946">
    <property type="entry name" value="KH_dom-like_a/b"/>
</dbReference>
<dbReference type="GO" id="GO:0003700">
    <property type="term" value="F:DNA-binding transcription factor activity"/>
    <property type="evidence" value="ECO:0007669"/>
    <property type="project" value="InterPro"/>
</dbReference>
<keyword evidence="1 7" id="KW-0806">Transcription termination</keyword>
<dbReference type="Gene3D" id="2.40.50.140">
    <property type="entry name" value="Nucleic acid-binding proteins"/>
    <property type="match status" value="1"/>
</dbReference>
<dbReference type="FunFam" id="3.30.300.20:FF:000002">
    <property type="entry name" value="Transcription termination/antitermination protein NusA"/>
    <property type="match status" value="1"/>
</dbReference>
<dbReference type="InterPro" id="IPR036555">
    <property type="entry name" value="NusA_N_sf"/>
</dbReference>
<dbReference type="SUPFAM" id="SSF50249">
    <property type="entry name" value="Nucleic acid-binding proteins"/>
    <property type="match status" value="1"/>
</dbReference>
<keyword evidence="5 7" id="KW-0805">Transcription regulation</keyword>
<evidence type="ECO:0000259" key="8">
    <source>
        <dbReference type="PROSITE" id="PS50126"/>
    </source>
</evidence>
<keyword evidence="2 7" id="KW-0963">Cytoplasm</keyword>
<organism evidence="9 10">
    <name type="scientific">Luteolibacter ambystomatis</name>
    <dbReference type="NCBI Taxonomy" id="2824561"/>
    <lineage>
        <taxon>Bacteria</taxon>
        <taxon>Pseudomonadati</taxon>
        <taxon>Verrucomicrobiota</taxon>
        <taxon>Verrucomicrobiia</taxon>
        <taxon>Verrucomicrobiales</taxon>
        <taxon>Verrucomicrobiaceae</taxon>
        <taxon>Luteolibacter</taxon>
    </lineage>
</organism>
<evidence type="ECO:0000256" key="6">
    <source>
        <dbReference type="ARBA" id="ARBA00023163"/>
    </source>
</evidence>
<dbReference type="GO" id="GO:0031564">
    <property type="term" value="P:transcription antitermination"/>
    <property type="evidence" value="ECO:0007669"/>
    <property type="project" value="UniProtKB-UniRule"/>
</dbReference>
<dbReference type="Proteomes" id="UP000676169">
    <property type="component" value="Chromosome"/>
</dbReference>
<dbReference type="PANTHER" id="PTHR22648:SF0">
    <property type="entry name" value="TRANSCRIPTION TERMINATION_ANTITERMINATION PROTEIN NUSA"/>
    <property type="match status" value="1"/>
</dbReference>
<protein>
    <recommendedName>
        <fullName evidence="7">Transcription termination/antitermination protein NusA</fullName>
    </recommendedName>
</protein>
<evidence type="ECO:0000256" key="5">
    <source>
        <dbReference type="ARBA" id="ARBA00023015"/>
    </source>
</evidence>
<dbReference type="InterPro" id="IPR013735">
    <property type="entry name" value="TF_NusA_N"/>
</dbReference>
<keyword evidence="4 7" id="KW-0694">RNA-binding</keyword>
<dbReference type="InterPro" id="IPR003029">
    <property type="entry name" value="S1_domain"/>
</dbReference>
<dbReference type="SMART" id="SM00316">
    <property type="entry name" value="S1"/>
    <property type="match status" value="1"/>
</dbReference>
<dbReference type="CDD" id="cd22529">
    <property type="entry name" value="KH-II_NusA_rpt2"/>
    <property type="match status" value="1"/>
</dbReference>
<comment type="function">
    <text evidence="7">Participates in both transcription termination and antitermination.</text>
</comment>
<dbReference type="InterPro" id="IPR010995">
    <property type="entry name" value="DNA_repair_Rad51/TF_NusA_a-hlx"/>
</dbReference>
<dbReference type="InterPro" id="IPR030842">
    <property type="entry name" value="TF_NusA_bacterial"/>
</dbReference>
<dbReference type="PANTHER" id="PTHR22648">
    <property type="entry name" value="TRANSCRIPTION TERMINATION FACTOR NUSA"/>
    <property type="match status" value="1"/>
</dbReference>
<gene>
    <name evidence="7 9" type="primary">nusA</name>
    <name evidence="9" type="ORF">KBB96_00375</name>
</gene>
<evidence type="ECO:0000256" key="7">
    <source>
        <dbReference type="HAMAP-Rule" id="MF_00945"/>
    </source>
</evidence>
<comment type="similarity">
    <text evidence="7">Belongs to the NusA family.</text>
</comment>
<evidence type="ECO:0000256" key="4">
    <source>
        <dbReference type="ARBA" id="ARBA00022884"/>
    </source>
</evidence>
<dbReference type="Pfam" id="PF13184">
    <property type="entry name" value="KH_NusA_1st"/>
    <property type="match status" value="1"/>
</dbReference>
<dbReference type="PROSITE" id="PS50126">
    <property type="entry name" value="S1"/>
    <property type="match status" value="1"/>
</dbReference>
<dbReference type="InterPro" id="IPR025249">
    <property type="entry name" value="TF_NusA_KH_1st"/>
</dbReference>
<dbReference type="InterPro" id="IPR010213">
    <property type="entry name" value="TF_NusA"/>
</dbReference>
<dbReference type="Gene3D" id="3.30.1480.10">
    <property type="entry name" value="NusA, N-terminal domain"/>
    <property type="match status" value="1"/>
</dbReference>
<dbReference type="SUPFAM" id="SSF47794">
    <property type="entry name" value="Rad51 N-terminal domain-like"/>
    <property type="match status" value="1"/>
</dbReference>
<evidence type="ECO:0000256" key="2">
    <source>
        <dbReference type="ARBA" id="ARBA00022490"/>
    </source>
</evidence>
<dbReference type="InterPro" id="IPR009019">
    <property type="entry name" value="KH_sf_prok-type"/>
</dbReference>
<dbReference type="Pfam" id="PF00575">
    <property type="entry name" value="S1"/>
    <property type="match status" value="1"/>
</dbReference>
<dbReference type="InterPro" id="IPR012340">
    <property type="entry name" value="NA-bd_OB-fold"/>
</dbReference>
<feature type="domain" description="S1 motif" evidence="8">
    <location>
        <begin position="140"/>
        <end position="204"/>
    </location>
</feature>
<dbReference type="AlphaFoldDB" id="A0A975GA65"/>
<dbReference type="GO" id="GO:0006353">
    <property type="term" value="P:DNA-templated transcription termination"/>
    <property type="evidence" value="ECO:0007669"/>
    <property type="project" value="UniProtKB-UniRule"/>
</dbReference>
<dbReference type="GO" id="GO:0005829">
    <property type="term" value="C:cytosol"/>
    <property type="evidence" value="ECO:0007669"/>
    <property type="project" value="TreeGrafter"/>
</dbReference>
<dbReference type="HAMAP" id="MF_00945_B">
    <property type="entry name" value="NusA_B"/>
    <property type="match status" value="1"/>
</dbReference>
<keyword evidence="3 7" id="KW-0889">Transcription antitermination</keyword>
<dbReference type="CDD" id="cd02134">
    <property type="entry name" value="KH-II_NusA_rpt1"/>
    <property type="match status" value="1"/>
</dbReference>
<dbReference type="SUPFAM" id="SSF69705">
    <property type="entry name" value="Transcription factor NusA, N-terminal domain"/>
    <property type="match status" value="1"/>
</dbReference>
<name>A0A975GA65_9BACT</name>
<dbReference type="SUPFAM" id="SSF54814">
    <property type="entry name" value="Prokaryotic type KH domain (KH-domain type II)"/>
    <property type="match status" value="2"/>
</dbReference>
<dbReference type="NCBIfam" id="TIGR01953">
    <property type="entry name" value="NusA"/>
    <property type="match status" value="1"/>
</dbReference>
<evidence type="ECO:0000313" key="10">
    <source>
        <dbReference type="Proteomes" id="UP000676169"/>
    </source>
</evidence>
<sequence length="420" mass="46954">MTNDIVALIDYYEKEKGIDRDKVVAALEYAFISAYRKMVPGAEAIETLRADVNTRKGETRIWASLTVVADEEYSDKFNQVPLKLAEKKKPGSQPGDLMEFDVTPKDFGRIAVQTAKQTMMQRLRQAEKEMIYEEFKDRAGDVVSGTVRRFERNDVMIDLGKFEGIMPNRERVQGEDYNIGDRIRAYVLAVENEGRGPEIILSRSHPNFVRRLFEAEVNEISDRTVEIRGVAREAGFRTKIAVWSNDPKVDPVGACVGLRGARVKNIVRELNNEKVDIIRWSEDPREFVKEALKPAEIRSISIDETGKVVHVTVDEADLSKAIGRKGQNARLTSRLMGWDVQVRKDESKEEQLKAKIGGAAHTLGEQLGLTDELAEKLTFAGGATAELVIDMPADYIANALGISDDEAETILVKARELAGA</sequence>
<dbReference type="Gene3D" id="3.30.300.20">
    <property type="match status" value="2"/>
</dbReference>
<dbReference type="FunFam" id="3.30.300.20:FF:000005">
    <property type="entry name" value="Transcription termination/antitermination protein NusA"/>
    <property type="match status" value="1"/>
</dbReference>